<organism evidence="1 2">
    <name type="scientific">Stenotrophomonas terrae</name>
    <dbReference type="NCBI Taxonomy" id="405446"/>
    <lineage>
        <taxon>Bacteria</taxon>
        <taxon>Pseudomonadati</taxon>
        <taxon>Pseudomonadota</taxon>
        <taxon>Gammaproteobacteria</taxon>
        <taxon>Lysobacterales</taxon>
        <taxon>Lysobacteraceae</taxon>
        <taxon>Stenotrophomonas</taxon>
    </lineage>
</organism>
<protein>
    <submittedName>
        <fullName evidence="1">Uncharacterized protein</fullName>
    </submittedName>
</protein>
<gene>
    <name evidence="1" type="ORF">ABB27_04065</name>
</gene>
<name>A0A0R0CY71_9GAMM</name>
<dbReference type="Proteomes" id="UP000051863">
    <property type="component" value="Unassembled WGS sequence"/>
</dbReference>
<proteinExistence type="predicted"/>
<keyword evidence="2" id="KW-1185">Reference proteome</keyword>
<dbReference type="PATRIC" id="fig|405446.3.peg.38"/>
<dbReference type="EMBL" id="LDJJ01000010">
    <property type="protein sequence ID" value="KRG70740.1"/>
    <property type="molecule type" value="Genomic_DNA"/>
</dbReference>
<reference evidence="1 2" key="1">
    <citation type="submission" date="2015-05" db="EMBL/GenBank/DDBJ databases">
        <title>Genome sequencing and analysis of members of genus Stenotrophomonas.</title>
        <authorList>
            <person name="Patil P.P."/>
            <person name="Midha S."/>
            <person name="Patil P.B."/>
        </authorList>
    </citation>
    <scope>NUCLEOTIDE SEQUENCE [LARGE SCALE GENOMIC DNA]</scope>
    <source>
        <strain evidence="1 2">DSM 18941</strain>
    </source>
</reference>
<accession>A0A0R0CY71</accession>
<evidence type="ECO:0000313" key="1">
    <source>
        <dbReference type="EMBL" id="KRG70740.1"/>
    </source>
</evidence>
<sequence>MATPHAAFLWTAQLQRLQQRDSALPMFAAEDKALTAAGQALELLLLAGEHLLKADTDVGLVADELRRFQKFAPPGRPSVQIVQLRRQQSTVQQAQRVARQAFIRNADSFARAIALEVPQKLGVVETVMRWLRANLA</sequence>
<dbReference type="AlphaFoldDB" id="A0A0R0CY71"/>
<comment type="caution">
    <text evidence="1">The sequence shown here is derived from an EMBL/GenBank/DDBJ whole genome shotgun (WGS) entry which is preliminary data.</text>
</comment>
<evidence type="ECO:0000313" key="2">
    <source>
        <dbReference type="Proteomes" id="UP000051863"/>
    </source>
</evidence>